<feature type="domain" description="Aminoacyl-transfer RNA synthetases class-II family profile" evidence="11">
    <location>
        <begin position="20"/>
        <end position="326"/>
    </location>
</feature>
<name>A0ABS9A2W3_9GAMM</name>
<organism evidence="12 13">
    <name type="scientific">Billgrantia ethanolica</name>
    <dbReference type="NCBI Taxonomy" id="2733486"/>
    <lineage>
        <taxon>Bacteria</taxon>
        <taxon>Pseudomonadati</taxon>
        <taxon>Pseudomonadota</taxon>
        <taxon>Gammaproteobacteria</taxon>
        <taxon>Oceanospirillales</taxon>
        <taxon>Halomonadaceae</taxon>
        <taxon>Billgrantia</taxon>
    </lineage>
</organism>
<dbReference type="GO" id="GO:0004821">
    <property type="term" value="F:histidine-tRNA ligase activity"/>
    <property type="evidence" value="ECO:0007669"/>
    <property type="project" value="UniProtKB-EC"/>
</dbReference>
<protein>
    <recommendedName>
        <fullName evidence="10">Histidine--tRNA ligase</fullName>
        <ecNumber evidence="10">6.1.1.21</ecNumber>
    </recommendedName>
    <alternativeName>
        <fullName evidence="10">Histidyl-tRNA synthetase</fullName>
        <shortName evidence="10">HisRS</shortName>
    </alternativeName>
</protein>
<keyword evidence="6 10" id="KW-0067">ATP-binding</keyword>
<evidence type="ECO:0000256" key="9">
    <source>
        <dbReference type="ARBA" id="ARBA00047639"/>
    </source>
</evidence>
<reference evidence="12 13" key="1">
    <citation type="journal article" date="2021" name="Front. Microbiol.">
        <title>Aerobic Denitrification and Heterotrophic Sulfur Oxidation in the Genus Halomonas Revealed by Six Novel Species Characterizations and Genome-Based Analysis.</title>
        <authorList>
            <person name="Wang L."/>
            <person name="Shao Z."/>
        </authorList>
    </citation>
    <scope>NUCLEOTIDE SEQUENCE [LARGE SCALE GENOMIC DNA]</scope>
    <source>
        <strain evidence="12 13">MCCC 1A11081</strain>
    </source>
</reference>
<dbReference type="InterPro" id="IPR041715">
    <property type="entry name" value="HisRS-like_core"/>
</dbReference>
<evidence type="ECO:0000256" key="2">
    <source>
        <dbReference type="ARBA" id="ARBA00011738"/>
    </source>
</evidence>
<dbReference type="CDD" id="cd00859">
    <property type="entry name" value="HisRS_anticodon"/>
    <property type="match status" value="1"/>
</dbReference>
<dbReference type="Gene3D" id="3.40.50.800">
    <property type="entry name" value="Anticodon-binding domain"/>
    <property type="match status" value="1"/>
</dbReference>
<comment type="subunit">
    <text evidence="2 10">Homodimer.</text>
</comment>
<evidence type="ECO:0000256" key="1">
    <source>
        <dbReference type="ARBA" id="ARBA00008226"/>
    </source>
</evidence>
<dbReference type="InterPro" id="IPR004154">
    <property type="entry name" value="Anticodon-bd"/>
</dbReference>
<dbReference type="Proteomes" id="UP001320168">
    <property type="component" value="Unassembled WGS sequence"/>
</dbReference>
<sequence length="421" mass="47095">MNDLLPDRSALWQYFEGKVQALTQRYGYAEIRTPIVEQTALFARSIGEDTDIVEKEMYTFEDRNGDSLTLRPEGTASCVRAAMEHGLLHNQTQRLWYQGPMFRHERPQKGRYRQFHQVGVEAFGLEGPDIDAEVILLSARLWRELGLIDHVTLELNSLGSSEARAAYRDKLVAYFEQHRDQLDEDSLRRLTSNPLRILDSKNPDMAPMLADAPKLMDHLDDASREHFEGLTALLQAAGIAYVINPRLVRGLDYYGRTVFEWTTTALGSQGTVCAGGRYDGLVEQLGGKPTPAVGFAMGIERLVLLLETLELVPDSALGELDLYVLPMDDVATTQAMLLAERIRSELPELRLQLHCGGGSFKSRIKKADRSGARLALLLGEDELDAGRATLKFLREEREQMSLDQGALIDTLASMTASDERA</sequence>
<keyword evidence="13" id="KW-1185">Reference proteome</keyword>
<evidence type="ECO:0000256" key="8">
    <source>
        <dbReference type="ARBA" id="ARBA00023146"/>
    </source>
</evidence>
<dbReference type="Pfam" id="PF03129">
    <property type="entry name" value="HGTP_anticodon"/>
    <property type="match status" value="1"/>
</dbReference>
<dbReference type="PROSITE" id="PS50862">
    <property type="entry name" value="AA_TRNA_LIGASE_II"/>
    <property type="match status" value="1"/>
</dbReference>
<evidence type="ECO:0000256" key="6">
    <source>
        <dbReference type="ARBA" id="ARBA00022840"/>
    </source>
</evidence>
<keyword evidence="5 10" id="KW-0547">Nucleotide-binding</keyword>
<proteinExistence type="inferred from homology"/>
<dbReference type="SUPFAM" id="SSF55681">
    <property type="entry name" value="Class II aaRS and biotin synthetases"/>
    <property type="match status" value="1"/>
</dbReference>
<dbReference type="NCBIfam" id="TIGR00442">
    <property type="entry name" value="hisS"/>
    <property type="match status" value="1"/>
</dbReference>
<comment type="catalytic activity">
    <reaction evidence="9 10">
        <text>tRNA(His) + L-histidine + ATP = L-histidyl-tRNA(His) + AMP + diphosphate + H(+)</text>
        <dbReference type="Rhea" id="RHEA:17313"/>
        <dbReference type="Rhea" id="RHEA-COMP:9665"/>
        <dbReference type="Rhea" id="RHEA-COMP:9689"/>
        <dbReference type="ChEBI" id="CHEBI:15378"/>
        <dbReference type="ChEBI" id="CHEBI:30616"/>
        <dbReference type="ChEBI" id="CHEBI:33019"/>
        <dbReference type="ChEBI" id="CHEBI:57595"/>
        <dbReference type="ChEBI" id="CHEBI:78442"/>
        <dbReference type="ChEBI" id="CHEBI:78527"/>
        <dbReference type="ChEBI" id="CHEBI:456215"/>
        <dbReference type="EC" id="6.1.1.21"/>
    </reaction>
</comment>
<dbReference type="CDD" id="cd00773">
    <property type="entry name" value="HisRS-like_core"/>
    <property type="match status" value="1"/>
</dbReference>
<keyword evidence="4 10" id="KW-0436">Ligase</keyword>
<keyword evidence="7 10" id="KW-0648">Protein biosynthesis</keyword>
<evidence type="ECO:0000313" key="13">
    <source>
        <dbReference type="Proteomes" id="UP001320168"/>
    </source>
</evidence>
<dbReference type="EC" id="6.1.1.21" evidence="10"/>
<dbReference type="PIRSF" id="PIRSF001549">
    <property type="entry name" value="His-tRNA_synth"/>
    <property type="match status" value="1"/>
</dbReference>
<dbReference type="HAMAP" id="MF_00127">
    <property type="entry name" value="His_tRNA_synth"/>
    <property type="match status" value="1"/>
</dbReference>
<accession>A0ABS9A2W3</accession>
<comment type="caution">
    <text evidence="12">The sequence shown here is derived from an EMBL/GenBank/DDBJ whole genome shotgun (WGS) entry which is preliminary data.</text>
</comment>
<comment type="subcellular location">
    <subcellularLocation>
        <location evidence="10">Cytoplasm</location>
    </subcellularLocation>
</comment>
<dbReference type="EMBL" id="JABFTX010000002">
    <property type="protein sequence ID" value="MCE8003095.1"/>
    <property type="molecule type" value="Genomic_DNA"/>
</dbReference>
<dbReference type="Gene3D" id="3.30.930.10">
    <property type="entry name" value="Bira Bifunctional Protein, Domain 2"/>
    <property type="match status" value="1"/>
</dbReference>
<dbReference type="Pfam" id="PF13393">
    <property type="entry name" value="tRNA-synt_His"/>
    <property type="match status" value="1"/>
</dbReference>
<evidence type="ECO:0000259" key="11">
    <source>
        <dbReference type="PROSITE" id="PS50862"/>
    </source>
</evidence>
<evidence type="ECO:0000256" key="10">
    <source>
        <dbReference type="HAMAP-Rule" id="MF_00127"/>
    </source>
</evidence>
<dbReference type="InterPro" id="IPR004516">
    <property type="entry name" value="HisRS/HisZ"/>
</dbReference>
<evidence type="ECO:0000256" key="5">
    <source>
        <dbReference type="ARBA" id="ARBA00022741"/>
    </source>
</evidence>
<dbReference type="InterPro" id="IPR033656">
    <property type="entry name" value="HisRS_anticodon"/>
</dbReference>
<dbReference type="InterPro" id="IPR036621">
    <property type="entry name" value="Anticodon-bd_dom_sf"/>
</dbReference>
<dbReference type="InterPro" id="IPR045864">
    <property type="entry name" value="aa-tRNA-synth_II/BPL/LPL"/>
</dbReference>
<dbReference type="InterPro" id="IPR015807">
    <property type="entry name" value="His-tRNA-ligase"/>
</dbReference>
<dbReference type="InterPro" id="IPR006195">
    <property type="entry name" value="aa-tRNA-synth_II"/>
</dbReference>
<dbReference type="PANTHER" id="PTHR43707">
    <property type="entry name" value="HISTIDYL-TRNA SYNTHETASE"/>
    <property type="match status" value="1"/>
</dbReference>
<evidence type="ECO:0000256" key="3">
    <source>
        <dbReference type="ARBA" id="ARBA00022490"/>
    </source>
</evidence>
<dbReference type="PANTHER" id="PTHR43707:SF1">
    <property type="entry name" value="HISTIDINE--TRNA LIGASE, MITOCHONDRIAL-RELATED"/>
    <property type="match status" value="1"/>
</dbReference>
<evidence type="ECO:0000313" key="12">
    <source>
        <dbReference type="EMBL" id="MCE8003095.1"/>
    </source>
</evidence>
<keyword evidence="8 10" id="KW-0030">Aminoacyl-tRNA synthetase</keyword>
<keyword evidence="3 10" id="KW-0963">Cytoplasm</keyword>
<dbReference type="SUPFAM" id="SSF52954">
    <property type="entry name" value="Class II aaRS ABD-related"/>
    <property type="match status" value="1"/>
</dbReference>
<comment type="similarity">
    <text evidence="1 10">Belongs to the class-II aminoacyl-tRNA synthetase family.</text>
</comment>
<evidence type="ECO:0000256" key="4">
    <source>
        <dbReference type="ARBA" id="ARBA00022598"/>
    </source>
</evidence>
<evidence type="ECO:0000256" key="7">
    <source>
        <dbReference type="ARBA" id="ARBA00022917"/>
    </source>
</evidence>
<gene>
    <name evidence="10 12" type="primary">hisS</name>
    <name evidence="12" type="ORF">HOP53_09640</name>
</gene>